<feature type="compositionally biased region" description="Basic and acidic residues" evidence="1">
    <location>
        <begin position="34"/>
        <end position="56"/>
    </location>
</feature>
<evidence type="ECO:0000313" key="2">
    <source>
        <dbReference type="EMBL" id="JAC62400.1"/>
    </source>
</evidence>
<feature type="region of interest" description="Disordered" evidence="1">
    <location>
        <begin position="1"/>
        <end position="71"/>
    </location>
</feature>
<organism evidence="2">
    <name type="scientific">Tetraselmis sp. GSL018</name>
    <dbReference type="NCBI Taxonomy" id="582737"/>
    <lineage>
        <taxon>Eukaryota</taxon>
        <taxon>Viridiplantae</taxon>
        <taxon>Chlorophyta</taxon>
        <taxon>core chlorophytes</taxon>
        <taxon>Chlorodendrophyceae</taxon>
        <taxon>Chlorodendrales</taxon>
        <taxon>Chlorodendraceae</taxon>
        <taxon>Tetraselmis</taxon>
    </lineage>
</organism>
<protein>
    <submittedName>
        <fullName evidence="2">Uncharacterized protein</fullName>
    </submittedName>
</protein>
<dbReference type="AlphaFoldDB" id="A0A061QVA4"/>
<feature type="non-terminal residue" evidence="2">
    <location>
        <position position="1"/>
    </location>
</feature>
<name>A0A061QVA4_9CHLO</name>
<accession>A0A061QVA4</accession>
<reference evidence="2" key="1">
    <citation type="submission" date="2014-05" db="EMBL/GenBank/DDBJ databases">
        <title>The transcriptome of the halophilic microalga Tetraselmis sp. GSL018 isolated from the Great Salt Lake, Utah.</title>
        <authorList>
            <person name="Jinkerson R.E."/>
            <person name="D'Adamo S."/>
            <person name="Posewitz M.C."/>
        </authorList>
    </citation>
    <scope>NUCLEOTIDE SEQUENCE</scope>
    <source>
        <strain evidence="2">GSL018</strain>
    </source>
</reference>
<proteinExistence type="predicted"/>
<evidence type="ECO:0000256" key="1">
    <source>
        <dbReference type="SAM" id="MobiDB-lite"/>
    </source>
</evidence>
<gene>
    <name evidence="2" type="ORF">TSPGSL018_23466</name>
</gene>
<sequence>QREVSPAGPGASSKPPQIAALRGGASSRQQAACEEARGWDRLRGRIPERLPRRPPDLDPPMAFGTLRTKCR</sequence>
<feature type="compositionally biased region" description="Low complexity" evidence="1">
    <location>
        <begin position="1"/>
        <end position="16"/>
    </location>
</feature>
<dbReference type="EMBL" id="GBEZ01024603">
    <property type="protein sequence ID" value="JAC62400.1"/>
    <property type="molecule type" value="Transcribed_RNA"/>
</dbReference>